<evidence type="ECO:0000256" key="11">
    <source>
        <dbReference type="PROSITE-ProRule" id="PRU01094"/>
    </source>
</evidence>
<keyword evidence="7" id="KW-1133">Transmembrane helix</keyword>
<feature type="compositionally biased region" description="Low complexity" evidence="12">
    <location>
        <begin position="91"/>
        <end position="111"/>
    </location>
</feature>
<keyword evidence="8 11" id="KW-0496">Mitochondrion</keyword>
<dbReference type="InterPro" id="IPR033122">
    <property type="entry name" value="LETM1-like_RBD"/>
</dbReference>
<dbReference type="GO" id="GO:0005509">
    <property type="term" value="F:calcium ion binding"/>
    <property type="evidence" value="ECO:0007669"/>
    <property type="project" value="InterPro"/>
</dbReference>
<comment type="subcellular location">
    <subcellularLocation>
        <location evidence="1">Mitochondrion inner membrane</location>
        <topology evidence="1">Single-pass membrane protein</topology>
    </subcellularLocation>
</comment>
<dbReference type="GO" id="GO:0015297">
    <property type="term" value="F:antiporter activity"/>
    <property type="evidence" value="ECO:0007669"/>
    <property type="project" value="UniProtKB-KW"/>
</dbReference>
<keyword evidence="4" id="KW-0050">Antiport</keyword>
<evidence type="ECO:0000256" key="10">
    <source>
        <dbReference type="ARBA" id="ARBA00031360"/>
    </source>
</evidence>
<evidence type="ECO:0000256" key="3">
    <source>
        <dbReference type="ARBA" id="ARBA00020557"/>
    </source>
</evidence>
<dbReference type="GO" id="GO:0030003">
    <property type="term" value="P:intracellular monoatomic cation homeostasis"/>
    <property type="evidence" value="ECO:0007669"/>
    <property type="project" value="TreeGrafter"/>
</dbReference>
<evidence type="ECO:0000256" key="5">
    <source>
        <dbReference type="ARBA" id="ARBA00022692"/>
    </source>
</evidence>
<keyword evidence="5" id="KW-0812">Transmembrane</keyword>
<dbReference type="GeneID" id="37013021"/>
<evidence type="ECO:0000256" key="2">
    <source>
        <dbReference type="ARBA" id="ARBA00009584"/>
    </source>
</evidence>
<proteinExistence type="inferred from homology"/>
<feature type="region of interest" description="Disordered" evidence="12">
    <location>
        <begin position="758"/>
        <end position="819"/>
    </location>
</feature>
<feature type="region of interest" description="Disordered" evidence="12">
    <location>
        <begin position="68"/>
        <end position="132"/>
    </location>
</feature>
<dbReference type="PROSITE" id="PS50222">
    <property type="entry name" value="EF_HAND_2"/>
    <property type="match status" value="1"/>
</dbReference>
<feature type="compositionally biased region" description="Acidic residues" evidence="12">
    <location>
        <begin position="509"/>
        <end position="518"/>
    </location>
</feature>
<feature type="compositionally biased region" description="Acidic residues" evidence="12">
    <location>
        <begin position="553"/>
        <end position="564"/>
    </location>
</feature>
<dbReference type="Proteomes" id="UP000245942">
    <property type="component" value="Unassembled WGS sequence"/>
</dbReference>
<feature type="compositionally biased region" description="Basic and acidic residues" evidence="12">
    <location>
        <begin position="799"/>
        <end position="819"/>
    </location>
</feature>
<dbReference type="SUPFAM" id="SSF47473">
    <property type="entry name" value="EF-hand"/>
    <property type="match status" value="1"/>
</dbReference>
<evidence type="ECO:0000256" key="7">
    <source>
        <dbReference type="ARBA" id="ARBA00022989"/>
    </source>
</evidence>
<dbReference type="RefSeq" id="XP_025350761.1">
    <property type="nucleotide sequence ID" value="XM_025491287.1"/>
</dbReference>
<evidence type="ECO:0000256" key="1">
    <source>
        <dbReference type="ARBA" id="ARBA00004434"/>
    </source>
</evidence>
<accession>A0A316UGZ7</accession>
<evidence type="ECO:0000313" key="16">
    <source>
        <dbReference type="Proteomes" id="UP000245942"/>
    </source>
</evidence>
<dbReference type="InterPro" id="IPR044202">
    <property type="entry name" value="LETM1/MDM38-like"/>
</dbReference>
<keyword evidence="4" id="KW-0813">Transport</keyword>
<dbReference type="Pfam" id="PF07766">
    <property type="entry name" value="LETM1_RBD"/>
    <property type="match status" value="1"/>
</dbReference>
<comment type="similarity">
    <text evidence="2">Belongs to the LETM1 family.</text>
</comment>
<keyword evidence="9" id="KW-0472">Membrane</keyword>
<feature type="compositionally biased region" description="Low complexity" evidence="12">
    <location>
        <begin position="647"/>
        <end position="666"/>
    </location>
</feature>
<evidence type="ECO:0000259" key="14">
    <source>
        <dbReference type="PROSITE" id="PS51758"/>
    </source>
</evidence>
<dbReference type="PROSITE" id="PS51758">
    <property type="entry name" value="LETM1_RBD"/>
    <property type="match status" value="1"/>
</dbReference>
<reference evidence="15 16" key="1">
    <citation type="journal article" date="2018" name="Mol. Biol. Evol.">
        <title>Broad Genomic Sampling Reveals a Smut Pathogenic Ancestry of the Fungal Clade Ustilaginomycotina.</title>
        <authorList>
            <person name="Kijpornyongpan T."/>
            <person name="Mondo S.J."/>
            <person name="Barry K."/>
            <person name="Sandor L."/>
            <person name="Lee J."/>
            <person name="Lipzen A."/>
            <person name="Pangilinan J."/>
            <person name="LaButti K."/>
            <person name="Hainaut M."/>
            <person name="Henrissat B."/>
            <person name="Grigoriev I.V."/>
            <person name="Spatafora J.W."/>
            <person name="Aime M.C."/>
        </authorList>
    </citation>
    <scope>NUCLEOTIDE SEQUENCE [LARGE SCALE GENOMIC DNA]</scope>
    <source>
        <strain evidence="15 16">MCA 4718</strain>
    </source>
</reference>
<dbReference type="GO" id="GO:0005743">
    <property type="term" value="C:mitochondrial inner membrane"/>
    <property type="evidence" value="ECO:0007669"/>
    <property type="project" value="UniProtKB-SubCell"/>
</dbReference>
<dbReference type="STRING" id="1684307.A0A316UGZ7"/>
<evidence type="ECO:0000256" key="4">
    <source>
        <dbReference type="ARBA" id="ARBA00022449"/>
    </source>
</evidence>
<feature type="compositionally biased region" description="Polar residues" evidence="12">
    <location>
        <begin position="68"/>
        <end position="77"/>
    </location>
</feature>
<dbReference type="PANTHER" id="PTHR14009">
    <property type="entry name" value="LEUCINE ZIPPER-EF-HAND CONTAINING TRANSMEMBRANE PROTEIN"/>
    <property type="match status" value="1"/>
</dbReference>
<feature type="domain" description="EF-hand" evidence="13">
    <location>
        <begin position="720"/>
        <end position="755"/>
    </location>
</feature>
<gene>
    <name evidence="15" type="ORF">BCV69DRAFT_279533</name>
</gene>
<dbReference type="InterPro" id="IPR002048">
    <property type="entry name" value="EF_hand_dom"/>
</dbReference>
<evidence type="ECO:0000256" key="9">
    <source>
        <dbReference type="ARBA" id="ARBA00023136"/>
    </source>
</evidence>
<feature type="compositionally biased region" description="Polar residues" evidence="12">
    <location>
        <begin position="123"/>
        <end position="132"/>
    </location>
</feature>
<evidence type="ECO:0000313" key="15">
    <source>
        <dbReference type="EMBL" id="PWN23601.1"/>
    </source>
</evidence>
<dbReference type="Gene3D" id="1.10.238.10">
    <property type="entry name" value="EF-hand"/>
    <property type="match status" value="1"/>
</dbReference>
<keyword evidence="6" id="KW-0999">Mitochondrion inner membrane</keyword>
<protein>
    <recommendedName>
        <fullName evidence="3">Mitochondrial proton/calcium exchanger protein</fullName>
    </recommendedName>
    <alternativeName>
        <fullName evidence="10">Leucine zipper-EF-hand-containing transmembrane protein 1</fullName>
    </alternativeName>
</protein>
<evidence type="ECO:0000256" key="12">
    <source>
        <dbReference type="SAM" id="MobiDB-lite"/>
    </source>
</evidence>
<evidence type="ECO:0000256" key="8">
    <source>
        <dbReference type="ARBA" id="ARBA00023128"/>
    </source>
</evidence>
<dbReference type="EMBL" id="KZ819321">
    <property type="protein sequence ID" value="PWN23601.1"/>
    <property type="molecule type" value="Genomic_DNA"/>
</dbReference>
<dbReference type="PANTHER" id="PTHR14009:SF1">
    <property type="entry name" value="MITOCHONDRIAL PROTON_CALCIUM EXCHANGER PROTEIN"/>
    <property type="match status" value="1"/>
</dbReference>
<dbReference type="InterPro" id="IPR011992">
    <property type="entry name" value="EF-hand-dom_pair"/>
</dbReference>
<sequence length="819" mass="90424">MSQRMPHFAALGLLNPFERATLVRMASTAAFTQPAATTSSPASRRLVAARRSAWNGTGTSYISLQQLRMQSTETQQHSSGSSAPPPPPPSSSSNSKGSSSSPAAKASKSGPVYQAAGPPKSASPPTSDISRVNPVSSLTAAERGSADHQAVVAASELAEKQAIEKAEKDEAERERREMGTVKRVWLKVKEEAQHYWHGTKLLGKEMKISGRLLRRLLMGYSLTRREQRQLKRTTADLLRLIPFAPFIIIPFGELLLPVAIKIFPNMLPSTFESKFAVEEKRRGLIKVRLEMAKFLQGTIREGGIQATDKVKTSDEFKEFFRKVRATGEQPSSEDIIKVAKLFDDDLTLDNLTRPQLVSMCRYMQINAFGTDNYLRYQVRHKLNRIKRDDMIIKHEGLSHLSLHELQSACQSRGIQTLNLAEDQLRSELRQWIELHSQQRISGTLLILSKAFNYMPSGDENASTQLKSLELTLSSLPDNLISEAELNVSKDSATNKQRLDVLQQQEELIEDEAEQEAAEEEARKVDKKRRDAEKVRMAKEEEEAKALLPKREIEQEEESSEGATEDELKMTNEQLTELGEALSLLSAKSSVLKEREELAQLIKEVSGVPEEQIDSSSISEPTAEQAASSASKDKKSPSAAEKGEDESSAAASEEAAAATGQSAASRSLAKRVKSMLQKIDEQLEEYEKEVGSKMHIIEASPTGKISVDDLGQALRLIKHRPSEDVLERLVDSMDTDKDGLIPLQEVVALAQEESGLGIVREDSIKDITGQGRKLGKEARGEPPSSSGTKDESSGSSSGSKESKRSEKEKALRREDIVKDN</sequence>
<dbReference type="OrthoDB" id="275278at2759"/>
<feature type="compositionally biased region" description="Basic and acidic residues" evidence="12">
    <location>
        <begin position="519"/>
        <end position="552"/>
    </location>
</feature>
<organism evidence="15 16">
    <name type="scientific">Pseudomicrostroma glucosiphilum</name>
    <dbReference type="NCBI Taxonomy" id="1684307"/>
    <lineage>
        <taxon>Eukaryota</taxon>
        <taxon>Fungi</taxon>
        <taxon>Dikarya</taxon>
        <taxon>Basidiomycota</taxon>
        <taxon>Ustilaginomycotina</taxon>
        <taxon>Exobasidiomycetes</taxon>
        <taxon>Microstromatales</taxon>
        <taxon>Microstromatales incertae sedis</taxon>
        <taxon>Pseudomicrostroma</taxon>
    </lineage>
</organism>
<dbReference type="GO" id="GO:0043022">
    <property type="term" value="F:ribosome binding"/>
    <property type="evidence" value="ECO:0007669"/>
    <property type="project" value="InterPro"/>
</dbReference>
<feature type="region of interest" description="Disordered" evidence="12">
    <location>
        <begin position="509"/>
        <end position="573"/>
    </location>
</feature>
<name>A0A316UGZ7_9BASI</name>
<evidence type="ECO:0000256" key="6">
    <source>
        <dbReference type="ARBA" id="ARBA00022792"/>
    </source>
</evidence>
<keyword evidence="16" id="KW-1185">Reference proteome</keyword>
<evidence type="ECO:0000259" key="13">
    <source>
        <dbReference type="PROSITE" id="PS50222"/>
    </source>
</evidence>
<feature type="domain" description="Letm1 RBD" evidence="14">
    <location>
        <begin position="283"/>
        <end position="477"/>
    </location>
</feature>
<feature type="region of interest" description="Disordered" evidence="12">
    <location>
        <begin position="602"/>
        <end position="666"/>
    </location>
</feature>
<dbReference type="AlphaFoldDB" id="A0A316UGZ7"/>